<proteinExistence type="predicted"/>
<dbReference type="AlphaFoldDB" id="A0A518KBX8"/>
<dbReference type="EMBL" id="CP036349">
    <property type="protein sequence ID" value="QDV75317.1"/>
    <property type="molecule type" value="Genomic_DNA"/>
</dbReference>
<dbReference type="GO" id="GO:0009228">
    <property type="term" value="P:thiamine biosynthetic process"/>
    <property type="evidence" value="ECO:0007669"/>
    <property type="project" value="InterPro"/>
</dbReference>
<dbReference type="InterPro" id="IPR027939">
    <property type="entry name" value="NMT1/THI5"/>
</dbReference>
<feature type="chain" id="PRO_5021965822" evidence="1">
    <location>
        <begin position="32"/>
        <end position="351"/>
    </location>
</feature>
<evidence type="ECO:0000313" key="3">
    <source>
        <dbReference type="EMBL" id="QDV75317.1"/>
    </source>
</evidence>
<dbReference type="PANTHER" id="PTHR31528">
    <property type="entry name" value="4-AMINO-5-HYDROXYMETHYL-2-METHYLPYRIMIDINE PHOSPHATE SYNTHASE THI11-RELATED"/>
    <property type="match status" value="1"/>
</dbReference>
<dbReference type="RefSeq" id="WP_145114497.1">
    <property type="nucleotide sequence ID" value="NZ_CP036349.1"/>
</dbReference>
<sequence precursor="true">MATPALLCPRVAVLRIALLLLLIACPQPASSAEKVTLALNWKAQPELGGFYQALAAGHYKDRGLDVTIRVGGPMINNRPLLPVGKADFLIGTNLIPAFDVVKQKIPTRFVAAFFQRDPQCLIAHADGPVKEWADLKKAPLMLGAPGRHSFFLWLESAHGFDRSLIRPYNHNLAPFLVNKGWAVQGYATAEPQRVREASGAEPRVFLLADNGWQSYSTVLETRQDLIDEKPELVQAFVDASIVGWYEYLYGDAATANELILAENADMTPSQIDYSIEMMRKWGLVDSGDTLEKGLGAIDGHRVASFVKTMTKAGLYKEGEIDPTDSYDDRFVNKGVGLDRRDELLLEAPTGP</sequence>
<dbReference type="KEGG" id="bmei:Spa11_35320"/>
<dbReference type="Pfam" id="PF09084">
    <property type="entry name" value="NMT1"/>
    <property type="match status" value="1"/>
</dbReference>
<evidence type="ECO:0000313" key="4">
    <source>
        <dbReference type="Proteomes" id="UP000316426"/>
    </source>
</evidence>
<keyword evidence="1" id="KW-0732">Signal</keyword>
<gene>
    <name evidence="3" type="ORF">Spa11_35320</name>
</gene>
<dbReference type="PANTHER" id="PTHR31528:SF3">
    <property type="entry name" value="THIAMINE BIOSYNTHESIS PROTEIN HI_0357-RELATED"/>
    <property type="match status" value="1"/>
</dbReference>
<dbReference type="SUPFAM" id="SSF53850">
    <property type="entry name" value="Periplasmic binding protein-like II"/>
    <property type="match status" value="1"/>
</dbReference>
<dbReference type="InterPro" id="IPR015168">
    <property type="entry name" value="SsuA/THI5"/>
</dbReference>
<feature type="signal peptide" evidence="1">
    <location>
        <begin position="1"/>
        <end position="31"/>
    </location>
</feature>
<accession>A0A518KBX8</accession>
<protein>
    <submittedName>
        <fullName evidence="3">NMT1/THI5 like protein</fullName>
    </submittedName>
</protein>
<feature type="domain" description="SsuA/THI5-like" evidence="2">
    <location>
        <begin position="45"/>
        <end position="245"/>
    </location>
</feature>
<organism evidence="3 4">
    <name type="scientific">Botrimarina mediterranea</name>
    <dbReference type="NCBI Taxonomy" id="2528022"/>
    <lineage>
        <taxon>Bacteria</taxon>
        <taxon>Pseudomonadati</taxon>
        <taxon>Planctomycetota</taxon>
        <taxon>Planctomycetia</taxon>
        <taxon>Pirellulales</taxon>
        <taxon>Lacipirellulaceae</taxon>
        <taxon>Botrimarina</taxon>
    </lineage>
</organism>
<evidence type="ECO:0000256" key="1">
    <source>
        <dbReference type="SAM" id="SignalP"/>
    </source>
</evidence>
<dbReference type="Proteomes" id="UP000316426">
    <property type="component" value="Chromosome"/>
</dbReference>
<dbReference type="Gene3D" id="3.40.190.10">
    <property type="entry name" value="Periplasmic binding protein-like II"/>
    <property type="match status" value="2"/>
</dbReference>
<keyword evidence="4" id="KW-1185">Reference proteome</keyword>
<name>A0A518KBX8_9BACT</name>
<evidence type="ECO:0000259" key="2">
    <source>
        <dbReference type="Pfam" id="PF09084"/>
    </source>
</evidence>
<reference evidence="3 4" key="1">
    <citation type="submission" date="2019-02" db="EMBL/GenBank/DDBJ databases">
        <title>Deep-cultivation of Planctomycetes and their phenomic and genomic characterization uncovers novel biology.</title>
        <authorList>
            <person name="Wiegand S."/>
            <person name="Jogler M."/>
            <person name="Boedeker C."/>
            <person name="Pinto D."/>
            <person name="Vollmers J."/>
            <person name="Rivas-Marin E."/>
            <person name="Kohn T."/>
            <person name="Peeters S.H."/>
            <person name="Heuer A."/>
            <person name="Rast P."/>
            <person name="Oberbeckmann S."/>
            <person name="Bunk B."/>
            <person name="Jeske O."/>
            <person name="Meyerdierks A."/>
            <person name="Storesund J.E."/>
            <person name="Kallscheuer N."/>
            <person name="Luecker S."/>
            <person name="Lage O.M."/>
            <person name="Pohl T."/>
            <person name="Merkel B.J."/>
            <person name="Hornburger P."/>
            <person name="Mueller R.-W."/>
            <person name="Bruemmer F."/>
            <person name="Labrenz M."/>
            <person name="Spormann A.M."/>
            <person name="Op den Camp H."/>
            <person name="Overmann J."/>
            <person name="Amann R."/>
            <person name="Jetten M.S.M."/>
            <person name="Mascher T."/>
            <person name="Medema M.H."/>
            <person name="Devos D.P."/>
            <person name="Kaster A.-K."/>
            <person name="Ovreas L."/>
            <person name="Rohde M."/>
            <person name="Galperin M.Y."/>
            <person name="Jogler C."/>
        </authorList>
    </citation>
    <scope>NUCLEOTIDE SEQUENCE [LARGE SCALE GENOMIC DNA]</scope>
    <source>
        <strain evidence="3 4">Spa11</strain>
    </source>
</reference>